<organism evidence="3 4">
    <name type="scientific">Toxocara canis</name>
    <name type="common">Canine roundworm</name>
    <dbReference type="NCBI Taxonomy" id="6265"/>
    <lineage>
        <taxon>Eukaryota</taxon>
        <taxon>Metazoa</taxon>
        <taxon>Ecdysozoa</taxon>
        <taxon>Nematoda</taxon>
        <taxon>Chromadorea</taxon>
        <taxon>Rhabditida</taxon>
        <taxon>Spirurina</taxon>
        <taxon>Ascaridomorpha</taxon>
        <taxon>Ascaridoidea</taxon>
        <taxon>Toxocaridae</taxon>
        <taxon>Toxocara</taxon>
    </lineage>
</organism>
<protein>
    <submittedName>
        <fullName evidence="3">Germ cell-expressed protein R06C7.1</fullName>
    </submittedName>
</protein>
<dbReference type="InterPro" id="IPR003165">
    <property type="entry name" value="Piwi"/>
</dbReference>
<dbReference type="AlphaFoldDB" id="A0A0B2UL82"/>
<dbReference type="GO" id="GO:0003676">
    <property type="term" value="F:nucleic acid binding"/>
    <property type="evidence" value="ECO:0007669"/>
    <property type="project" value="InterPro"/>
</dbReference>
<reference evidence="3 4" key="1">
    <citation type="submission" date="2014-11" db="EMBL/GenBank/DDBJ databases">
        <title>Genetic blueprint of the zoonotic pathogen Toxocara canis.</title>
        <authorList>
            <person name="Zhu X.-Q."/>
            <person name="Korhonen P.K."/>
            <person name="Cai H."/>
            <person name="Young N.D."/>
            <person name="Nejsum P."/>
            <person name="von Samson-Himmelstjerna G."/>
            <person name="Boag P.R."/>
            <person name="Tan P."/>
            <person name="Li Q."/>
            <person name="Min J."/>
            <person name="Yang Y."/>
            <person name="Wang X."/>
            <person name="Fang X."/>
            <person name="Hall R.S."/>
            <person name="Hofmann A."/>
            <person name="Sternberg P.W."/>
            <person name="Jex A.R."/>
            <person name="Gasser R.B."/>
        </authorList>
    </citation>
    <scope>NUCLEOTIDE SEQUENCE [LARGE SCALE GENOMIC DNA]</scope>
    <source>
        <strain evidence="3">PN_DK_2014</strain>
    </source>
</reference>
<dbReference type="Proteomes" id="UP000031036">
    <property type="component" value="Unassembled WGS sequence"/>
</dbReference>
<evidence type="ECO:0000259" key="2">
    <source>
        <dbReference type="Pfam" id="PF02171"/>
    </source>
</evidence>
<comment type="caution">
    <text evidence="3">The sequence shown here is derived from an EMBL/GenBank/DDBJ whole genome shotgun (WGS) entry which is preliminary data.</text>
</comment>
<evidence type="ECO:0000313" key="3">
    <source>
        <dbReference type="EMBL" id="KHN71786.1"/>
    </source>
</evidence>
<name>A0A0B2UL82_TOXCA</name>
<dbReference type="InterPro" id="IPR012337">
    <property type="entry name" value="RNaseH-like_sf"/>
</dbReference>
<dbReference type="OrthoDB" id="9981668at2759"/>
<feature type="non-terminal residue" evidence="3">
    <location>
        <position position="1"/>
    </location>
</feature>
<proteinExistence type="predicted"/>
<keyword evidence="4" id="KW-1185">Reference proteome</keyword>
<dbReference type="SUPFAM" id="SSF53098">
    <property type="entry name" value="Ribonuclease H-like"/>
    <property type="match status" value="1"/>
</dbReference>
<feature type="region of interest" description="Disordered" evidence="1">
    <location>
        <begin position="61"/>
        <end position="89"/>
    </location>
</feature>
<dbReference type="STRING" id="6265.A0A0B2UL82"/>
<dbReference type="Gene3D" id="3.30.420.10">
    <property type="entry name" value="Ribonuclease H-like superfamily/Ribonuclease H"/>
    <property type="match status" value="1"/>
</dbReference>
<accession>A0A0B2UL82</accession>
<dbReference type="EMBL" id="JPKZ01020592">
    <property type="protein sequence ID" value="KHN71786.1"/>
    <property type="molecule type" value="Genomic_DNA"/>
</dbReference>
<sequence>GTTKTPRYTVLVDDSDFGMDELEGMTFSLCFCHQIVALTTSLPTPLYVASQYADRGRRLLAQRSGDSEASSSSHSETTPMDIKTANQELPYKDTKLANVRVNA</sequence>
<evidence type="ECO:0000313" key="4">
    <source>
        <dbReference type="Proteomes" id="UP000031036"/>
    </source>
</evidence>
<gene>
    <name evidence="3" type="primary">R06C7.1</name>
    <name evidence="3" type="ORF">Tcan_02071</name>
</gene>
<dbReference type="InterPro" id="IPR036397">
    <property type="entry name" value="RNaseH_sf"/>
</dbReference>
<evidence type="ECO:0000256" key="1">
    <source>
        <dbReference type="SAM" id="MobiDB-lite"/>
    </source>
</evidence>
<feature type="domain" description="Piwi" evidence="2">
    <location>
        <begin position="1"/>
        <end position="59"/>
    </location>
</feature>
<dbReference type="Pfam" id="PF02171">
    <property type="entry name" value="Piwi"/>
    <property type="match status" value="1"/>
</dbReference>